<keyword evidence="3" id="KW-1185">Reference proteome</keyword>
<accession>A0A9E8MJB0</accession>
<dbReference type="Pfam" id="PF00903">
    <property type="entry name" value="Glyoxalase"/>
    <property type="match status" value="1"/>
</dbReference>
<dbReference type="PROSITE" id="PS51819">
    <property type="entry name" value="VOC"/>
    <property type="match status" value="1"/>
</dbReference>
<evidence type="ECO:0000313" key="3">
    <source>
        <dbReference type="Proteomes" id="UP001164706"/>
    </source>
</evidence>
<feature type="domain" description="VOC" evidence="1">
    <location>
        <begin position="5"/>
        <end position="127"/>
    </location>
</feature>
<reference evidence="2" key="1">
    <citation type="submission" date="2022-11" db="EMBL/GenBank/DDBJ databases">
        <title>Description of Microcella daejonensis nov. sp, isolated from riverside soil.</title>
        <authorList>
            <person name="Molina K.M."/>
            <person name="Kim S.B."/>
        </authorList>
    </citation>
    <scope>NUCLEOTIDE SEQUENCE</scope>
    <source>
        <strain evidence="2">MMS21-STM12</strain>
    </source>
</reference>
<protein>
    <submittedName>
        <fullName evidence="2">VOC family protein</fullName>
    </submittedName>
</protein>
<dbReference type="AlphaFoldDB" id="A0A9E8MJB0"/>
<sequence>MLTHTFAFSGFAVPDIEAAHAFYRDVLGLAVEEAAMGQLSIDLPGGGWVLVYPKPDHVPATYTVLNLEVDDIDRGVDELEAAGVALLRYEGMGQDDRGIARGIASGFGPDIAWFTDPAGNILSVLQNPPVD</sequence>
<evidence type="ECO:0000259" key="1">
    <source>
        <dbReference type="PROSITE" id="PS51819"/>
    </source>
</evidence>
<dbReference type="Gene3D" id="3.10.180.10">
    <property type="entry name" value="2,3-Dihydroxybiphenyl 1,2-Dioxygenase, domain 1"/>
    <property type="match status" value="1"/>
</dbReference>
<dbReference type="SUPFAM" id="SSF54593">
    <property type="entry name" value="Glyoxalase/Bleomycin resistance protein/Dihydroxybiphenyl dioxygenase"/>
    <property type="match status" value="1"/>
</dbReference>
<evidence type="ECO:0000313" key="2">
    <source>
        <dbReference type="EMBL" id="WAB80591.1"/>
    </source>
</evidence>
<dbReference type="InterPro" id="IPR029068">
    <property type="entry name" value="Glyas_Bleomycin-R_OHBP_Dase"/>
</dbReference>
<organism evidence="2 3">
    <name type="scientific">Microcella daejeonensis</name>
    <dbReference type="NCBI Taxonomy" id="2994971"/>
    <lineage>
        <taxon>Bacteria</taxon>
        <taxon>Bacillati</taxon>
        <taxon>Actinomycetota</taxon>
        <taxon>Actinomycetes</taxon>
        <taxon>Micrococcales</taxon>
        <taxon>Microbacteriaceae</taxon>
        <taxon>Microcella</taxon>
    </lineage>
</organism>
<dbReference type="InterPro" id="IPR004360">
    <property type="entry name" value="Glyas_Fos-R_dOase_dom"/>
</dbReference>
<gene>
    <name evidence="2" type="ORF">OVN18_08420</name>
</gene>
<dbReference type="KEGG" id="mdb:OVN18_08420"/>
<dbReference type="EMBL" id="CP113089">
    <property type="protein sequence ID" value="WAB80591.1"/>
    <property type="molecule type" value="Genomic_DNA"/>
</dbReference>
<dbReference type="Proteomes" id="UP001164706">
    <property type="component" value="Chromosome"/>
</dbReference>
<proteinExistence type="predicted"/>
<dbReference type="RefSeq" id="WP_267780264.1">
    <property type="nucleotide sequence ID" value="NZ_CP113089.1"/>
</dbReference>
<dbReference type="InterPro" id="IPR037523">
    <property type="entry name" value="VOC_core"/>
</dbReference>
<name>A0A9E8MJB0_9MICO</name>